<protein>
    <submittedName>
        <fullName evidence="1">Uncharacterized protein</fullName>
    </submittedName>
</protein>
<dbReference type="OrthoDB" id="7905578at2"/>
<gene>
    <name evidence="1" type="ORF">GGR05_003356</name>
</gene>
<dbReference type="Proteomes" id="UP000531216">
    <property type="component" value="Unassembled WGS sequence"/>
</dbReference>
<keyword evidence="2" id="KW-1185">Reference proteome</keyword>
<reference evidence="1 2" key="1">
    <citation type="submission" date="2020-08" db="EMBL/GenBank/DDBJ databases">
        <title>Genomic Encyclopedia of Type Strains, Phase IV (KMG-IV): sequencing the most valuable type-strain genomes for metagenomic binning, comparative biology and taxonomic classification.</title>
        <authorList>
            <person name="Goeker M."/>
        </authorList>
    </citation>
    <scope>NUCLEOTIDE SEQUENCE [LARGE SCALE GENOMIC DNA]</scope>
    <source>
        <strain evidence="1 2">DSM 25024</strain>
    </source>
</reference>
<organism evidence="1 2">
    <name type="scientific">Aureimonas phyllosphaerae</name>
    <dbReference type="NCBI Taxonomy" id="1166078"/>
    <lineage>
        <taxon>Bacteria</taxon>
        <taxon>Pseudomonadati</taxon>
        <taxon>Pseudomonadota</taxon>
        <taxon>Alphaproteobacteria</taxon>
        <taxon>Hyphomicrobiales</taxon>
        <taxon>Aurantimonadaceae</taxon>
        <taxon>Aureimonas</taxon>
    </lineage>
</organism>
<sequence>MTNRQDRRFAAKLARQMQTRGKTPAERAIFQAAGAFFAEETVEIDFDLDGFDAAFARLSPELDELLDGGFDAFRREVFAQAAWAGMAARLPDGGEGTFDLQPILFAATGTADALTDFAGDGESLAALARSLRESGVFPEAGAVAILPVVLAPDAVDLYTVGPATVHALTEGLAALVEADTPEAGLAAAREALARAGLPTVGEGEGDVEGLLLGICLTPVEDWDLPDAEVEARQLAMAATRASWLDTYAATLPFRLDEPVFWHEAASSLAFHALAGRIEAELATRGVTEPVSRIDACLAPETGDPVLAVQAGAVRLGPFHAPRDLVFTDIDGFAGLAERFAGELVEHERPGQVLRLVAGA</sequence>
<dbReference type="EMBL" id="JACIDO010000007">
    <property type="protein sequence ID" value="MBB3937191.1"/>
    <property type="molecule type" value="Genomic_DNA"/>
</dbReference>
<accession>A0A7W6BSG3</accession>
<evidence type="ECO:0000313" key="2">
    <source>
        <dbReference type="Proteomes" id="UP000531216"/>
    </source>
</evidence>
<comment type="caution">
    <text evidence="1">The sequence shown here is derived from an EMBL/GenBank/DDBJ whole genome shotgun (WGS) entry which is preliminary data.</text>
</comment>
<proteinExistence type="predicted"/>
<name>A0A7W6BSG3_9HYPH</name>
<dbReference type="AlphaFoldDB" id="A0A7W6BSG3"/>
<evidence type="ECO:0000313" key="1">
    <source>
        <dbReference type="EMBL" id="MBB3937191.1"/>
    </source>
</evidence>
<dbReference type="RefSeq" id="WP_090965243.1">
    <property type="nucleotide sequence ID" value="NZ_FOOA01000017.1"/>
</dbReference>